<dbReference type="GO" id="GO:0009744">
    <property type="term" value="P:response to sucrose"/>
    <property type="evidence" value="ECO:0007669"/>
    <property type="project" value="UniProtKB-ARBA"/>
</dbReference>
<keyword evidence="5" id="KW-0479">Metal-binding</keyword>
<dbReference type="EMBL" id="BNCQ01000026">
    <property type="protein sequence ID" value="GIM08094.1"/>
    <property type="molecule type" value="Genomic_DNA"/>
</dbReference>
<reference evidence="7" key="1">
    <citation type="journal article" date="2021" name="Proc. Natl. Acad. Sci. U.S.A.">
        <title>Three genomes in the algal genus Volvox reveal the fate of a haploid sex-determining region after a transition to homothallism.</title>
        <authorList>
            <person name="Yamamoto K."/>
            <person name="Hamaji T."/>
            <person name="Kawai-Toyooka H."/>
            <person name="Matsuzaki R."/>
            <person name="Takahashi F."/>
            <person name="Nishimura Y."/>
            <person name="Kawachi M."/>
            <person name="Noguchi H."/>
            <person name="Minakuchi Y."/>
            <person name="Umen J.G."/>
            <person name="Toyoda A."/>
            <person name="Nozaki H."/>
        </authorList>
    </citation>
    <scope>NUCLEOTIDE SEQUENCE</scope>
    <source>
        <strain evidence="7">NIES-3785</strain>
    </source>
</reference>
<keyword evidence="3 6" id="KW-1133">Transmembrane helix</keyword>
<evidence type="ECO:0000256" key="1">
    <source>
        <dbReference type="ARBA" id="ARBA00004141"/>
    </source>
</evidence>
<sequence>MDDDKKACITDNPLFSVGRDHKYDDQDGNNKDGGEFDPYQFPVSAEEAPLHARYPYVLGSYRSGGSYRDNLWSLFNLHTETVNCWTMILACIGSTFGTVFASVTTLDVMAIPVFVVFTSTTVLHLPFSVGYHLFTSMRRPVFNRWRKMDVIAIFNVSVLLTFSLSYFVLPWWGCLANTLVAACVACAATVSFARTPDEVDLDPGKQSLFVGSIVVCYWFPMVFATVRDSLDGKFTLSSCSTVGVLVGLGLSGWAYSTAWPQRYFPGLFDVWGHSHQLMHVGVLVCHALEFAFLWDNWRR</sequence>
<evidence type="ECO:0000256" key="5">
    <source>
        <dbReference type="PIRSR" id="PIRSR604254-1"/>
    </source>
</evidence>
<protein>
    <submittedName>
        <fullName evidence="7">Uncharacterized protein</fullName>
    </submittedName>
</protein>
<evidence type="ECO:0000313" key="7">
    <source>
        <dbReference type="EMBL" id="GIM08094.1"/>
    </source>
</evidence>
<organism evidence="7 8">
    <name type="scientific">Volvox reticuliferus</name>
    <dbReference type="NCBI Taxonomy" id="1737510"/>
    <lineage>
        <taxon>Eukaryota</taxon>
        <taxon>Viridiplantae</taxon>
        <taxon>Chlorophyta</taxon>
        <taxon>core chlorophytes</taxon>
        <taxon>Chlorophyceae</taxon>
        <taxon>CS clade</taxon>
        <taxon>Chlamydomonadales</taxon>
        <taxon>Volvocaceae</taxon>
        <taxon>Volvox</taxon>
    </lineage>
</organism>
<keyword evidence="2 6" id="KW-0812">Transmembrane</keyword>
<evidence type="ECO:0000256" key="4">
    <source>
        <dbReference type="ARBA" id="ARBA00023136"/>
    </source>
</evidence>
<dbReference type="AlphaFoldDB" id="A0A8J4GIQ1"/>
<feature type="transmembrane region" description="Helical" evidence="6">
    <location>
        <begin position="109"/>
        <end position="129"/>
    </location>
</feature>
<dbReference type="PANTHER" id="PTHR20855:SF136">
    <property type="match status" value="1"/>
</dbReference>
<dbReference type="GO" id="GO:0038023">
    <property type="term" value="F:signaling receptor activity"/>
    <property type="evidence" value="ECO:0007669"/>
    <property type="project" value="TreeGrafter"/>
</dbReference>
<feature type="transmembrane region" description="Helical" evidence="6">
    <location>
        <begin position="150"/>
        <end position="169"/>
    </location>
</feature>
<dbReference type="PANTHER" id="PTHR20855">
    <property type="entry name" value="ADIPOR/PROGESTIN RECEPTOR-RELATED"/>
    <property type="match status" value="1"/>
</dbReference>
<comment type="caution">
    <text evidence="7">The sequence shown here is derived from an EMBL/GenBank/DDBJ whole genome shotgun (WGS) entry which is preliminary data.</text>
</comment>
<evidence type="ECO:0000313" key="8">
    <source>
        <dbReference type="Proteomes" id="UP000722791"/>
    </source>
</evidence>
<feature type="transmembrane region" description="Helical" evidence="6">
    <location>
        <begin position="82"/>
        <end position="103"/>
    </location>
</feature>
<evidence type="ECO:0000256" key="6">
    <source>
        <dbReference type="SAM" id="Phobius"/>
    </source>
</evidence>
<evidence type="ECO:0000256" key="2">
    <source>
        <dbReference type="ARBA" id="ARBA00022692"/>
    </source>
</evidence>
<dbReference type="Pfam" id="PF03006">
    <property type="entry name" value="HlyIII"/>
    <property type="match status" value="1"/>
</dbReference>
<feature type="transmembrane region" description="Helical" evidence="6">
    <location>
        <begin position="238"/>
        <end position="256"/>
    </location>
</feature>
<dbReference type="Proteomes" id="UP000722791">
    <property type="component" value="Unassembled WGS sequence"/>
</dbReference>
<evidence type="ECO:0000256" key="3">
    <source>
        <dbReference type="ARBA" id="ARBA00022989"/>
    </source>
</evidence>
<feature type="binding site" evidence="5">
    <location>
        <position position="279"/>
    </location>
    <ligand>
        <name>Zn(2+)</name>
        <dbReference type="ChEBI" id="CHEBI:29105"/>
    </ligand>
</feature>
<gene>
    <name evidence="7" type="ORF">Vretimale_12157</name>
</gene>
<proteinExistence type="predicted"/>
<feature type="transmembrane region" description="Helical" evidence="6">
    <location>
        <begin position="208"/>
        <end position="226"/>
    </location>
</feature>
<dbReference type="GO" id="GO:0016020">
    <property type="term" value="C:membrane"/>
    <property type="evidence" value="ECO:0007669"/>
    <property type="project" value="UniProtKB-SubCell"/>
</dbReference>
<keyword evidence="4 6" id="KW-0472">Membrane</keyword>
<feature type="binding site" evidence="5">
    <location>
        <position position="132"/>
    </location>
    <ligand>
        <name>Zn(2+)</name>
        <dbReference type="ChEBI" id="CHEBI:29105"/>
    </ligand>
</feature>
<accession>A0A8J4GIQ1</accession>
<comment type="subcellular location">
    <subcellularLocation>
        <location evidence="1">Membrane</location>
        <topology evidence="1">Multi-pass membrane protein</topology>
    </subcellularLocation>
</comment>
<dbReference type="InterPro" id="IPR004254">
    <property type="entry name" value="AdipoR/HlyIII-related"/>
</dbReference>
<name>A0A8J4GIQ1_9CHLO</name>
<feature type="transmembrane region" description="Helical" evidence="6">
    <location>
        <begin position="276"/>
        <end position="294"/>
    </location>
</feature>
<keyword evidence="5" id="KW-0862">Zinc</keyword>
<dbReference type="GO" id="GO:0046872">
    <property type="term" value="F:metal ion binding"/>
    <property type="evidence" value="ECO:0007669"/>
    <property type="project" value="UniProtKB-KW"/>
</dbReference>
<feature type="binding site" evidence="5">
    <location>
        <position position="275"/>
    </location>
    <ligand>
        <name>Zn(2+)</name>
        <dbReference type="ChEBI" id="CHEBI:29105"/>
    </ligand>
</feature>